<proteinExistence type="predicted"/>
<evidence type="ECO:0000313" key="3">
    <source>
        <dbReference type="EMBL" id="KAF9978019.1"/>
    </source>
</evidence>
<dbReference type="EMBL" id="JAAAHW010004150">
    <property type="protein sequence ID" value="KAF9978019.1"/>
    <property type="molecule type" value="Genomic_DNA"/>
</dbReference>
<reference evidence="3" key="1">
    <citation type="journal article" date="2020" name="Fungal Divers.">
        <title>Resolving the Mortierellaceae phylogeny through synthesis of multi-gene phylogenetics and phylogenomics.</title>
        <authorList>
            <person name="Vandepol N."/>
            <person name="Liber J."/>
            <person name="Desiro A."/>
            <person name="Na H."/>
            <person name="Kennedy M."/>
            <person name="Barry K."/>
            <person name="Grigoriev I.V."/>
            <person name="Miller A.N."/>
            <person name="O'Donnell K."/>
            <person name="Stajich J.E."/>
            <person name="Bonito G."/>
        </authorList>
    </citation>
    <scope>NUCLEOTIDE SEQUENCE</scope>
    <source>
        <strain evidence="3">MES-2147</strain>
    </source>
</reference>
<keyword evidence="1" id="KW-0175">Coiled coil</keyword>
<accession>A0A9P6JGW6</accession>
<dbReference type="Proteomes" id="UP000749646">
    <property type="component" value="Unassembled WGS sequence"/>
</dbReference>
<organism evidence="3 4">
    <name type="scientific">Modicella reniformis</name>
    <dbReference type="NCBI Taxonomy" id="1440133"/>
    <lineage>
        <taxon>Eukaryota</taxon>
        <taxon>Fungi</taxon>
        <taxon>Fungi incertae sedis</taxon>
        <taxon>Mucoromycota</taxon>
        <taxon>Mortierellomycotina</taxon>
        <taxon>Mortierellomycetes</taxon>
        <taxon>Mortierellales</taxon>
        <taxon>Mortierellaceae</taxon>
        <taxon>Modicella</taxon>
    </lineage>
</organism>
<feature type="compositionally biased region" description="Polar residues" evidence="2">
    <location>
        <begin position="1"/>
        <end position="13"/>
    </location>
</feature>
<protein>
    <submittedName>
        <fullName evidence="3">Uncharacterized protein</fullName>
    </submittedName>
</protein>
<dbReference type="AlphaFoldDB" id="A0A9P6JGW6"/>
<comment type="caution">
    <text evidence="3">The sequence shown here is derived from an EMBL/GenBank/DDBJ whole genome shotgun (WGS) entry which is preliminary data.</text>
</comment>
<name>A0A9P6JGW6_9FUNG</name>
<feature type="region of interest" description="Disordered" evidence="2">
    <location>
        <begin position="587"/>
        <end position="641"/>
    </location>
</feature>
<feature type="region of interest" description="Disordered" evidence="2">
    <location>
        <begin position="204"/>
        <end position="236"/>
    </location>
</feature>
<keyword evidence="4" id="KW-1185">Reference proteome</keyword>
<evidence type="ECO:0000256" key="2">
    <source>
        <dbReference type="SAM" id="MobiDB-lite"/>
    </source>
</evidence>
<evidence type="ECO:0000256" key="1">
    <source>
        <dbReference type="SAM" id="Coils"/>
    </source>
</evidence>
<feature type="coiled-coil region" evidence="1">
    <location>
        <begin position="422"/>
        <end position="449"/>
    </location>
</feature>
<sequence>MTRGRSSSDQSVDTPVLNDIGRPWPLKKSETFAHRCPKLSGGGFLKIARTINRKVSNKDQKEESSGIYEQNPKVYLYQQQQYQQQQDTSFRTQLHTDDSLEDDWAKNNQILHSEPRQPNADLLLRHCKSEKLRKNVSLPDMNADYSKDGCEPLVTRETSPVNLFLPGQATNRSRSGSRPKVLPHHFITTAMSTEPITATNIDEWQREASSQEQDSRPQTPARPPSRSMHKHLHDHQVPCSDQLVHHQQCEHFSKHQVLSEDSLSGAMESQPLVGNKDLPPIPLGQTPAFQLCTRGRRKTEGGDSDGFLPPVLHIASEPLKRKESKGLIPQDVLKNMDPKDVQKAIKDTVIASRIYKVMSSEQLVGLRKEQDDLEQFIETMNLHATTRKMDQIVQKTQEAMWRLMAIQRLLLQHEGAILNAGLRRLDNENRELSRTVIQLDTARDQEKEEKIKWKQEHNRLKFQSILFPSTPILEESQSKSSENNDQMSQKYLTQLASMEQYMKELNDDILQKDEMLVELGDQLQAVKGWADDFQGSIQGRRTTPEEGYQPNSNENLQLQLLDLQSAVELELKDMDIQVQEMKSKVDMLRVASHSPASPASDDDTRPDSQLNRMIRDEQRQKRRDSPTWRTKGHSKQGSDLQMVLRESLLELDHQIRLDLKQGACASRPSSTSTSATTFSADSFNTTLSRNSSNRSCSSPLSRSYSSASSAVGLCDPILKLNIQLEDSSQELALSPSDEDAAAEDKNEEIQRLHTMVNEMKEIVKRRSANIEAQ</sequence>
<feature type="region of interest" description="Disordered" evidence="2">
    <location>
        <begin position="1"/>
        <end position="24"/>
    </location>
</feature>
<feature type="compositionally biased region" description="Polar residues" evidence="2">
    <location>
        <begin position="204"/>
        <end position="218"/>
    </location>
</feature>
<evidence type="ECO:0000313" key="4">
    <source>
        <dbReference type="Proteomes" id="UP000749646"/>
    </source>
</evidence>
<feature type="compositionally biased region" description="Basic and acidic residues" evidence="2">
    <location>
        <begin position="613"/>
        <end position="626"/>
    </location>
</feature>
<gene>
    <name evidence="3" type="ORF">BGZ65_007160</name>
</gene>
<dbReference type="OrthoDB" id="5569911at2759"/>
<feature type="region of interest" description="Disordered" evidence="2">
    <location>
        <begin position="683"/>
        <end position="706"/>
    </location>
</feature>